<organism evidence="3 4">
    <name type="scientific">Kryptobacter tengchongensis</name>
    <dbReference type="NCBI Taxonomy" id="1643429"/>
    <lineage>
        <taxon>Bacteria</taxon>
        <taxon>Pseudomonadati</taxon>
        <taxon>Candidatus Kryptoniota</taxon>
        <taxon>Candidatus Kryptobacter</taxon>
    </lineage>
</organism>
<protein>
    <recommendedName>
        <fullName evidence="2">Heparan-alpha-glucosaminide N-acetyltransferase catalytic domain-containing protein</fullName>
    </recommendedName>
</protein>
<dbReference type="EMBL" id="CZVV01000001">
    <property type="protein sequence ID" value="CUS95923.1"/>
    <property type="molecule type" value="Genomic_DNA"/>
</dbReference>
<reference evidence="3 4" key="1">
    <citation type="submission" date="2015-11" db="EMBL/GenBank/DDBJ databases">
        <authorList>
            <person name="Varghese N."/>
        </authorList>
    </citation>
    <scope>NUCLEOTIDE SEQUENCE [LARGE SCALE GENOMIC DNA]</scope>
    <source>
        <strain evidence="3 4">JGI-25</strain>
    </source>
</reference>
<accession>A0A916PDX7</accession>
<feature type="transmembrane region" description="Helical" evidence="1">
    <location>
        <begin position="123"/>
        <end position="140"/>
    </location>
</feature>
<feature type="transmembrane region" description="Helical" evidence="1">
    <location>
        <begin position="190"/>
        <end position="207"/>
    </location>
</feature>
<dbReference type="Proteomes" id="UP000243105">
    <property type="component" value="Unassembled WGS sequence"/>
</dbReference>
<name>A0A916PDX7_KRYT1</name>
<evidence type="ECO:0000313" key="3">
    <source>
        <dbReference type="EMBL" id="CUS95923.1"/>
    </source>
</evidence>
<feature type="transmembrane region" description="Helical" evidence="1">
    <location>
        <begin position="44"/>
        <end position="66"/>
    </location>
</feature>
<comment type="caution">
    <text evidence="3">The sequence shown here is derived from an EMBL/GenBank/DDBJ whole genome shotgun (WGS) entry which is preliminary data.</text>
</comment>
<feature type="transmembrane region" description="Helical" evidence="1">
    <location>
        <begin position="7"/>
        <end position="24"/>
    </location>
</feature>
<feature type="transmembrane region" description="Helical" evidence="1">
    <location>
        <begin position="228"/>
        <end position="246"/>
    </location>
</feature>
<feature type="transmembrane region" description="Helical" evidence="1">
    <location>
        <begin position="288"/>
        <end position="308"/>
    </location>
</feature>
<keyword evidence="1" id="KW-0812">Transmembrane</keyword>
<sequence length="380" mass="43896">MGGRLRFIDVFRGLAIILMLHGHTADALLSPNEKASTIFQIYTIFRGFTAPMFLFISGFAFSITTLKNADEYLKLSPKFLKRIRKFLFITSLGYFLHLPYLSLKKLLNESSFEVLSALFSSDVLQVIGISLLTLQIMLFLSKDPVKFSKISLYAGIIVFLISPFLFMFDFSNFLPLFLSQYLNTFHGSKFPLFPWMGYILFGNYIGYKFTSNLKLGHAETFMSKIFKLSTLTFPVAFALEFGYEMIINSNQFLIYSSPFLSLSRLSFVMIVFYLIWKLEKAISLKFHPLQIFGMESLFAYVFHLMVIYGSPLNPTISFSALWRESLGYHHVFILFLSLAVIVFLTSYLLQMIKLQNHRTIDYLKYAIVNIVLLVFFLNPH</sequence>
<feature type="transmembrane region" description="Helical" evidence="1">
    <location>
        <begin position="362"/>
        <end position="378"/>
    </location>
</feature>
<dbReference type="InterPro" id="IPR012429">
    <property type="entry name" value="HGSNAT_cat"/>
</dbReference>
<evidence type="ECO:0000259" key="2">
    <source>
        <dbReference type="Pfam" id="PF07786"/>
    </source>
</evidence>
<keyword evidence="1" id="KW-0472">Membrane</keyword>
<feature type="transmembrane region" description="Helical" evidence="1">
    <location>
        <begin position="328"/>
        <end position="350"/>
    </location>
</feature>
<gene>
    <name evidence="3" type="ORF">JGI25_00024</name>
</gene>
<feature type="transmembrane region" description="Helical" evidence="1">
    <location>
        <begin position="252"/>
        <end position="276"/>
    </location>
</feature>
<dbReference type="RefSeq" id="WP_072152088.1">
    <property type="nucleotide sequence ID" value="NZ_CZVH01000087.1"/>
</dbReference>
<dbReference type="AlphaFoldDB" id="A0A916PDX7"/>
<evidence type="ECO:0000313" key="4">
    <source>
        <dbReference type="Proteomes" id="UP000243105"/>
    </source>
</evidence>
<feature type="transmembrane region" description="Helical" evidence="1">
    <location>
        <begin position="152"/>
        <end position="170"/>
    </location>
</feature>
<evidence type="ECO:0000256" key="1">
    <source>
        <dbReference type="SAM" id="Phobius"/>
    </source>
</evidence>
<keyword evidence="1" id="KW-1133">Transmembrane helix</keyword>
<feature type="transmembrane region" description="Helical" evidence="1">
    <location>
        <begin position="86"/>
        <end position="103"/>
    </location>
</feature>
<proteinExistence type="predicted"/>
<dbReference type="Pfam" id="PF07786">
    <property type="entry name" value="HGSNAT_cat"/>
    <property type="match status" value="1"/>
</dbReference>
<feature type="domain" description="Heparan-alpha-glucosaminide N-acetyltransferase catalytic" evidence="2">
    <location>
        <begin position="4"/>
        <end position="214"/>
    </location>
</feature>